<dbReference type="EMBL" id="FQXO01000075">
    <property type="protein sequence ID" value="SHH78950.1"/>
    <property type="molecule type" value="Genomic_DNA"/>
</dbReference>
<evidence type="ECO:0000313" key="2">
    <source>
        <dbReference type="Proteomes" id="UP000183967"/>
    </source>
</evidence>
<protein>
    <submittedName>
        <fullName evidence="1">Uncharacterized protein</fullName>
    </submittedName>
</protein>
<name>A0A1M5VUU6_9FIRM</name>
<dbReference type="Proteomes" id="UP000183967">
    <property type="component" value="Unassembled WGS sequence"/>
</dbReference>
<accession>A0A1M5VUU6</accession>
<sequence>MLTKEQLISIFKCWYLDGLSYRKTSSTLKIHRSSVTKYVKIMNENISKLKEILISQGICNENTFEEYIKNNWEKYIDEITFFTHTRKKRVLTDKVIKKISKLMDYLNTSDSREIYDYIQGFLSDTELYNISYSSIRRAVERIEENK</sequence>
<dbReference type="AlphaFoldDB" id="A0A1M5VUU6"/>
<keyword evidence="2" id="KW-1185">Reference proteome</keyword>
<dbReference type="RefSeq" id="WP_073197574.1">
    <property type="nucleotide sequence ID" value="NZ_FQXO01000075.1"/>
</dbReference>
<proteinExistence type="predicted"/>
<evidence type="ECO:0000313" key="1">
    <source>
        <dbReference type="EMBL" id="SHH78950.1"/>
    </source>
</evidence>
<organism evidence="1 2">
    <name type="scientific">Caloranaerobacter azorensis DSM 13643</name>
    <dbReference type="NCBI Taxonomy" id="1121264"/>
    <lineage>
        <taxon>Bacteria</taxon>
        <taxon>Bacillati</taxon>
        <taxon>Bacillota</taxon>
        <taxon>Tissierellia</taxon>
        <taxon>Tissierellales</taxon>
        <taxon>Thermohalobacteraceae</taxon>
        <taxon>Caloranaerobacter</taxon>
    </lineage>
</organism>
<gene>
    <name evidence="1" type="ORF">SAMN02745135_02140</name>
</gene>
<reference evidence="2" key="1">
    <citation type="submission" date="2016-11" db="EMBL/GenBank/DDBJ databases">
        <authorList>
            <person name="Varghese N."/>
            <person name="Submissions S."/>
        </authorList>
    </citation>
    <scope>NUCLEOTIDE SEQUENCE [LARGE SCALE GENOMIC DNA]</scope>
    <source>
        <strain evidence="2">DSM 13643</strain>
    </source>
</reference>